<evidence type="ECO:0000313" key="4">
    <source>
        <dbReference type="Proteomes" id="UP001606134"/>
    </source>
</evidence>
<reference evidence="3 4" key="1">
    <citation type="submission" date="2024-08" db="EMBL/GenBank/DDBJ databases">
        <authorList>
            <person name="Lu H."/>
        </authorList>
    </citation>
    <scope>NUCLEOTIDE SEQUENCE [LARGE SCALE GENOMIC DNA]</scope>
    <source>
        <strain evidence="3 4">BYS78W</strain>
    </source>
</reference>
<gene>
    <name evidence="3" type="ORF">ACG04R_13610</name>
</gene>
<organism evidence="3 4">
    <name type="scientific">Pelomonas candidula</name>
    <dbReference type="NCBI Taxonomy" id="3299025"/>
    <lineage>
        <taxon>Bacteria</taxon>
        <taxon>Pseudomonadati</taxon>
        <taxon>Pseudomonadota</taxon>
        <taxon>Betaproteobacteria</taxon>
        <taxon>Burkholderiales</taxon>
        <taxon>Sphaerotilaceae</taxon>
        <taxon>Roseateles</taxon>
    </lineage>
</organism>
<dbReference type="RefSeq" id="WP_394411148.1">
    <property type="nucleotide sequence ID" value="NZ_JBIGIC010000006.1"/>
</dbReference>
<keyword evidence="2" id="KW-0812">Transmembrane</keyword>
<evidence type="ECO:0000313" key="3">
    <source>
        <dbReference type="EMBL" id="MFG6487714.1"/>
    </source>
</evidence>
<dbReference type="PROSITE" id="PS00409">
    <property type="entry name" value="PROKAR_NTER_METHYL"/>
    <property type="match status" value="1"/>
</dbReference>
<feature type="region of interest" description="Disordered" evidence="1">
    <location>
        <begin position="283"/>
        <end position="303"/>
    </location>
</feature>
<evidence type="ECO:0000256" key="1">
    <source>
        <dbReference type="SAM" id="MobiDB-lite"/>
    </source>
</evidence>
<dbReference type="Pfam" id="PF07963">
    <property type="entry name" value="N_methyl"/>
    <property type="match status" value="1"/>
</dbReference>
<comment type="caution">
    <text evidence="3">The sequence shown here is derived from an EMBL/GenBank/DDBJ whole genome shotgun (WGS) entry which is preliminary data.</text>
</comment>
<keyword evidence="2" id="KW-1133">Transmembrane helix</keyword>
<proteinExistence type="predicted"/>
<sequence>MKFLRTYPPRNQRPQRGVTLIEALVALLVMSFGMVALVGLLGNLRRSGDLAKQRGDAMRIAQTEVAKLRSFSILNKPADAASGVKDYDHDVVALESRYAPLDNSNTTFSITRQVMPLVKDSTEPQAKTVRVTVAWTDRSGTDQSIFLDTIISQTDPVYGLALGVTPPTNGVRQPDKRNPVIPQGARDLGNGSSAFQPSINSTRVWIFNNVTGVITSRCQLSTQTANGLDSCDNNTIGYLVSGTVRFSQLATPDPSNPEASALPSLTIAPTLIASQFKTADGKSLAPGGSDYSPSPECFNDSPSVSTPNQTMVNYSCVVYPNSQRNWWGQVLISGLSIGTDDGQYKVCRYSGDYNGNGYTYKTVPVVNLNDPGFLIDNEEHPETYRAVTYSLARQNFLVVPGKSACPLLPADTTASRFVDYSTYQLQPPLPAS</sequence>
<dbReference type="EMBL" id="JBIGIC010000006">
    <property type="protein sequence ID" value="MFG6487714.1"/>
    <property type="molecule type" value="Genomic_DNA"/>
</dbReference>
<accession>A0ABW7HCS8</accession>
<evidence type="ECO:0000256" key="2">
    <source>
        <dbReference type="SAM" id="Phobius"/>
    </source>
</evidence>
<keyword evidence="4" id="KW-1185">Reference proteome</keyword>
<feature type="transmembrane region" description="Helical" evidence="2">
    <location>
        <begin position="20"/>
        <end position="44"/>
    </location>
</feature>
<keyword evidence="2" id="KW-0472">Membrane</keyword>
<dbReference type="Proteomes" id="UP001606134">
    <property type="component" value="Unassembled WGS sequence"/>
</dbReference>
<dbReference type="InterPro" id="IPR012902">
    <property type="entry name" value="N_methyl_site"/>
</dbReference>
<name>A0ABW7HCS8_9BURK</name>
<protein>
    <submittedName>
        <fullName evidence="3">Prepilin-type N-terminal cleavage/methylation domain-containing protein</fullName>
    </submittedName>
</protein>